<name>A0ABQ5HXV3_9ASTR</name>
<reference evidence="1" key="1">
    <citation type="journal article" date="2022" name="Int. J. Mol. Sci.">
        <title>Draft Genome of Tanacetum Coccineum: Genomic Comparison of Closely Related Tanacetum-Family Plants.</title>
        <authorList>
            <person name="Yamashiro T."/>
            <person name="Shiraishi A."/>
            <person name="Nakayama K."/>
            <person name="Satake H."/>
        </authorList>
    </citation>
    <scope>NUCLEOTIDE SEQUENCE</scope>
</reference>
<proteinExistence type="predicted"/>
<accession>A0ABQ5HXV3</accession>
<keyword evidence="2" id="KW-1185">Reference proteome</keyword>
<reference evidence="1" key="2">
    <citation type="submission" date="2022-01" db="EMBL/GenBank/DDBJ databases">
        <authorList>
            <person name="Yamashiro T."/>
            <person name="Shiraishi A."/>
            <person name="Satake H."/>
            <person name="Nakayama K."/>
        </authorList>
    </citation>
    <scope>NUCLEOTIDE SEQUENCE</scope>
</reference>
<comment type="caution">
    <text evidence="1">The sequence shown here is derived from an EMBL/GenBank/DDBJ whole genome shotgun (WGS) entry which is preliminary data.</text>
</comment>
<dbReference type="EMBL" id="BQNB010020120">
    <property type="protein sequence ID" value="GJT92555.1"/>
    <property type="molecule type" value="Genomic_DNA"/>
</dbReference>
<protein>
    <submittedName>
        <fullName evidence="1">Uncharacterized protein</fullName>
    </submittedName>
</protein>
<evidence type="ECO:0000313" key="1">
    <source>
        <dbReference type="EMBL" id="GJT92555.1"/>
    </source>
</evidence>
<organism evidence="1 2">
    <name type="scientific">Tanacetum coccineum</name>
    <dbReference type="NCBI Taxonomy" id="301880"/>
    <lineage>
        <taxon>Eukaryota</taxon>
        <taxon>Viridiplantae</taxon>
        <taxon>Streptophyta</taxon>
        <taxon>Embryophyta</taxon>
        <taxon>Tracheophyta</taxon>
        <taxon>Spermatophyta</taxon>
        <taxon>Magnoliopsida</taxon>
        <taxon>eudicotyledons</taxon>
        <taxon>Gunneridae</taxon>
        <taxon>Pentapetalae</taxon>
        <taxon>asterids</taxon>
        <taxon>campanulids</taxon>
        <taxon>Asterales</taxon>
        <taxon>Asteraceae</taxon>
        <taxon>Asteroideae</taxon>
        <taxon>Anthemideae</taxon>
        <taxon>Anthemidinae</taxon>
        <taxon>Tanacetum</taxon>
    </lineage>
</organism>
<evidence type="ECO:0000313" key="2">
    <source>
        <dbReference type="Proteomes" id="UP001151760"/>
    </source>
</evidence>
<dbReference type="Proteomes" id="UP001151760">
    <property type="component" value="Unassembled WGS sequence"/>
</dbReference>
<gene>
    <name evidence="1" type="ORF">Tco_1081400</name>
</gene>
<sequence length="268" mass="30256">MPLFQISTYKRAYPAFLKPLAYLGLAYKQFEQKKEAIQTTRQPNLAGMGYGCMGFGKEFVYRNIANYVLPGGLFTQHIVKPCCHIRLMGAEVGAESGGFSCSSGWVWGLKWVWVLGAGSLEWDANLDPVEKSVDNREFITQHNWLIKYTQRESIQIAIAASEVIQMNRSEKTEVRDAALDFEADRKHRIKVNTVCSGGMVEGGTLVSEVNIDNSNITMEEYIKLEEEKARRRGKVYNWETATYGKISCNTPKMGSSGIWVGECYFIDQ</sequence>